<sequence length="185" mass="19940">MQIPVLGVDPSFRNWGLARGMLDLETGILSGLDLKLVETKPDGTKQVRQNSKDMQAAEDITTGVIDWFKEAKVIFVEVPVGSQSANGMKSYGVCVGILGALRALGHEIIEVTPIENKVALSGIKTASKDAMIRAATGFYPEANWLKDTKGRLLNKNEHLADAVGAIHAGVLTPAFQNLMRILSKV</sequence>
<dbReference type="SUPFAM" id="SSF53098">
    <property type="entry name" value="Ribonuclease H-like"/>
    <property type="match status" value="1"/>
</dbReference>
<evidence type="ECO:0000313" key="1">
    <source>
        <dbReference type="EMBL" id="QDF14944.1"/>
    </source>
</evidence>
<dbReference type="Proteomes" id="UP000501731">
    <property type="component" value="Segment"/>
</dbReference>
<gene>
    <name evidence="1" type="ORF">AC3HA13_460</name>
</gene>
<evidence type="ECO:0008006" key="3">
    <source>
        <dbReference type="Google" id="ProtNLM"/>
    </source>
</evidence>
<protein>
    <recommendedName>
        <fullName evidence="3">Holliday junction resolvase</fullName>
    </recommendedName>
</protein>
<evidence type="ECO:0000313" key="2">
    <source>
        <dbReference type="Proteomes" id="UP000501731"/>
    </source>
</evidence>
<proteinExistence type="predicted"/>
<dbReference type="InterPro" id="IPR012337">
    <property type="entry name" value="RNaseH-like_sf"/>
</dbReference>
<name>A0A6M2YBC9_9CAUD</name>
<accession>A0A6M2YBC9</accession>
<dbReference type="EMBL" id="MK931297">
    <property type="protein sequence ID" value="QDF14944.1"/>
    <property type="molecule type" value="Genomic_DNA"/>
</dbReference>
<dbReference type="GO" id="GO:0003676">
    <property type="term" value="F:nucleic acid binding"/>
    <property type="evidence" value="ECO:0007669"/>
    <property type="project" value="InterPro"/>
</dbReference>
<dbReference type="InterPro" id="IPR036397">
    <property type="entry name" value="RNaseH_sf"/>
</dbReference>
<organism evidence="1 2">
    <name type="scientific">Escherichia phage vB_EcoP_3HA13</name>
    <dbReference type="NCBI Taxonomy" id="2580395"/>
    <lineage>
        <taxon>Viruses</taxon>
        <taxon>Duplodnaviria</taxon>
        <taxon>Heunggongvirae</taxon>
        <taxon>Uroviricota</taxon>
        <taxon>Caudoviricetes</taxon>
        <taxon>Schitoviridae</taxon>
        <taxon>Enquatrovirinae</taxon>
        <taxon>Enquatrovirus</taxon>
        <taxon>Enquatrovirus N4</taxon>
    </lineage>
</organism>
<dbReference type="Gene3D" id="3.30.420.10">
    <property type="entry name" value="Ribonuclease H-like superfamily/Ribonuclease H"/>
    <property type="match status" value="1"/>
</dbReference>
<reference evidence="1 2" key="1">
    <citation type="submission" date="2019-05" db="EMBL/GenBank/DDBJ databases">
        <title>The sequence of a new N4-like phage.</title>
        <authorList>
            <person name="Klem A."/>
            <person name="Cucic S."/>
            <person name="Lin J.T."/>
            <person name="Kropinski A."/>
            <person name="Anany H."/>
        </authorList>
    </citation>
    <scope>NUCLEOTIDE SEQUENCE [LARGE SCALE GENOMIC DNA]</scope>
</reference>